<evidence type="ECO:0000313" key="2">
    <source>
        <dbReference type="Proteomes" id="UP001154282"/>
    </source>
</evidence>
<evidence type="ECO:0000313" key="1">
    <source>
        <dbReference type="EMBL" id="CAI0413388.1"/>
    </source>
</evidence>
<proteinExistence type="predicted"/>
<dbReference type="Proteomes" id="UP001154282">
    <property type="component" value="Unassembled WGS sequence"/>
</dbReference>
<dbReference type="AlphaFoldDB" id="A0AAV0JUY8"/>
<accession>A0AAV0JUY8</accession>
<comment type="caution">
    <text evidence="1">The sequence shown here is derived from an EMBL/GenBank/DDBJ whole genome shotgun (WGS) entry which is preliminary data.</text>
</comment>
<sequence length="147" mass="16995">MPETKPRSEPRIWCRGMKGCDEESVLEDGLTCQHCCSTLKMEKGSRVQIQKLRKNRKKKQESTCFRSLLTEACRRIPRQQSCKPIGSLLRSNRGETWMLSRRLWAFDQIKERCIPHNAGFRVSFLCAGAEVWTTIMEMGLENGTLEV</sequence>
<name>A0AAV0JUY8_9ROSI</name>
<organism evidence="1 2">
    <name type="scientific">Linum tenue</name>
    <dbReference type="NCBI Taxonomy" id="586396"/>
    <lineage>
        <taxon>Eukaryota</taxon>
        <taxon>Viridiplantae</taxon>
        <taxon>Streptophyta</taxon>
        <taxon>Embryophyta</taxon>
        <taxon>Tracheophyta</taxon>
        <taxon>Spermatophyta</taxon>
        <taxon>Magnoliopsida</taxon>
        <taxon>eudicotyledons</taxon>
        <taxon>Gunneridae</taxon>
        <taxon>Pentapetalae</taxon>
        <taxon>rosids</taxon>
        <taxon>fabids</taxon>
        <taxon>Malpighiales</taxon>
        <taxon>Linaceae</taxon>
        <taxon>Linum</taxon>
    </lineage>
</organism>
<dbReference type="EMBL" id="CAMGYJ010000005">
    <property type="protein sequence ID" value="CAI0413388.1"/>
    <property type="molecule type" value="Genomic_DNA"/>
</dbReference>
<reference evidence="1" key="1">
    <citation type="submission" date="2022-08" db="EMBL/GenBank/DDBJ databases">
        <authorList>
            <person name="Gutierrez-Valencia J."/>
        </authorList>
    </citation>
    <scope>NUCLEOTIDE SEQUENCE</scope>
</reference>
<gene>
    <name evidence="1" type="ORF">LITE_LOCUS15917</name>
</gene>
<keyword evidence="2" id="KW-1185">Reference proteome</keyword>
<protein>
    <submittedName>
        <fullName evidence="1">Uncharacterized protein</fullName>
    </submittedName>
</protein>